<dbReference type="SUPFAM" id="SSF140111">
    <property type="entry name" value="Endosomal sorting complex assembly domain"/>
    <property type="match status" value="1"/>
</dbReference>
<dbReference type="InterPro" id="IPR017916">
    <property type="entry name" value="SB_dom"/>
</dbReference>
<dbReference type="PROSITE" id="PS51312">
    <property type="entry name" value="SB"/>
    <property type="match status" value="1"/>
</dbReference>
<proteinExistence type="inferred from homology"/>
<dbReference type="InterPro" id="IPR008883">
    <property type="entry name" value="UEV_N"/>
</dbReference>
<dbReference type="STRING" id="425264.A0A3G2S6A7"/>
<evidence type="ECO:0000259" key="9">
    <source>
        <dbReference type="PROSITE" id="PS51312"/>
    </source>
</evidence>
<evidence type="ECO:0000259" key="10">
    <source>
        <dbReference type="PROSITE" id="PS51322"/>
    </source>
</evidence>
<dbReference type="PANTHER" id="PTHR23306">
    <property type="entry name" value="TUMOR SUSCEPTIBILITY GENE 101 PROTEIN-RELATED"/>
    <property type="match status" value="1"/>
</dbReference>
<dbReference type="SUPFAM" id="SSF54495">
    <property type="entry name" value="UBC-like"/>
    <property type="match status" value="1"/>
</dbReference>
<organism evidence="11 12">
    <name type="scientific">Malassezia restricta (strain ATCC 96810 / NBRC 103918 / CBS 7877)</name>
    <name type="common">Seborrheic dermatitis infection agent</name>
    <dbReference type="NCBI Taxonomy" id="425264"/>
    <lineage>
        <taxon>Eukaryota</taxon>
        <taxon>Fungi</taxon>
        <taxon>Dikarya</taxon>
        <taxon>Basidiomycota</taxon>
        <taxon>Ustilaginomycotina</taxon>
        <taxon>Malasseziomycetes</taxon>
        <taxon>Malasseziales</taxon>
        <taxon>Malasseziaceae</taxon>
        <taxon>Malassezia</taxon>
    </lineage>
</organism>
<name>A0A3G2S6A7_MALR7</name>
<feature type="domain" description="UEV" evidence="10">
    <location>
        <begin position="4"/>
        <end position="149"/>
    </location>
</feature>
<dbReference type="EMBL" id="CP033152">
    <property type="protein sequence ID" value="AYO43681.1"/>
    <property type="molecule type" value="Genomic_DNA"/>
</dbReference>
<feature type="domain" description="SB" evidence="9">
    <location>
        <begin position="294"/>
        <end position="362"/>
    </location>
</feature>
<feature type="compositionally biased region" description="Pro residues" evidence="8">
    <location>
        <begin position="151"/>
        <end position="172"/>
    </location>
</feature>
<keyword evidence="12" id="KW-1185">Reference proteome</keyword>
<feature type="region of interest" description="Disordered" evidence="8">
    <location>
        <begin position="145"/>
        <end position="193"/>
    </location>
</feature>
<evidence type="ECO:0000256" key="7">
    <source>
        <dbReference type="PROSITE-ProRule" id="PRU00644"/>
    </source>
</evidence>
<evidence type="ECO:0000256" key="1">
    <source>
        <dbReference type="ARBA" id="ARBA00004177"/>
    </source>
</evidence>
<gene>
    <name evidence="11" type="primary">TSG101</name>
    <name evidence="11" type="ORF">DNF11_2731</name>
</gene>
<dbReference type="InterPro" id="IPR037202">
    <property type="entry name" value="ESCRT_assembly_dom"/>
</dbReference>
<protein>
    <submittedName>
        <fullName evidence="11">Tumor susceptibility gene 101 protein</fullName>
    </submittedName>
</protein>
<dbReference type="Gene3D" id="6.10.140.820">
    <property type="match status" value="1"/>
</dbReference>
<evidence type="ECO:0000256" key="3">
    <source>
        <dbReference type="ARBA" id="ARBA00022448"/>
    </source>
</evidence>
<dbReference type="GO" id="GO:0000813">
    <property type="term" value="C:ESCRT I complex"/>
    <property type="evidence" value="ECO:0007669"/>
    <property type="project" value="TreeGrafter"/>
</dbReference>
<dbReference type="InterPro" id="IPR052070">
    <property type="entry name" value="ESCRT-I_UEV_domain"/>
</dbReference>
<dbReference type="OrthoDB" id="306304at2759"/>
<accession>A0A3G2S6A7</accession>
<dbReference type="GO" id="GO:0072666">
    <property type="term" value="P:establishment of protein localization to vacuole"/>
    <property type="evidence" value="ECO:0007669"/>
    <property type="project" value="UniProtKB-ARBA"/>
</dbReference>
<comment type="similarity">
    <text evidence="2">Belongs to the ubiquitin-conjugating enzyme family. UEV subfamily.</text>
</comment>
<evidence type="ECO:0000313" key="11">
    <source>
        <dbReference type="EMBL" id="AYO43681.1"/>
    </source>
</evidence>
<reference evidence="11 12" key="1">
    <citation type="submission" date="2018-10" db="EMBL/GenBank/DDBJ databases">
        <title>Complete genome sequence of Malassezia restricta CBS 7877.</title>
        <authorList>
            <person name="Morand S.C."/>
            <person name="Bertignac M."/>
            <person name="Iltis A."/>
            <person name="Kolder I."/>
            <person name="Pirovano W."/>
            <person name="Jourdain R."/>
            <person name="Clavaud C."/>
        </authorList>
    </citation>
    <scope>NUCLEOTIDE SEQUENCE [LARGE SCALE GENOMIC DNA]</scope>
    <source>
        <strain evidence="11 12">CBS 7877</strain>
    </source>
</reference>
<dbReference type="PROSITE" id="PS51322">
    <property type="entry name" value="UEV"/>
    <property type="match status" value="1"/>
</dbReference>
<dbReference type="Pfam" id="PF05743">
    <property type="entry name" value="UEV"/>
    <property type="match status" value="1"/>
</dbReference>
<keyword evidence="6" id="KW-0175">Coiled coil</keyword>
<comment type="subcellular location">
    <subcellularLocation>
        <location evidence="1">Endosome</location>
    </subcellularLocation>
</comment>
<dbReference type="GO" id="GO:0043162">
    <property type="term" value="P:ubiquitin-dependent protein catabolic process via the multivesicular body sorting pathway"/>
    <property type="evidence" value="ECO:0007669"/>
    <property type="project" value="UniProtKB-ARBA"/>
</dbReference>
<evidence type="ECO:0000256" key="8">
    <source>
        <dbReference type="SAM" id="MobiDB-lite"/>
    </source>
</evidence>
<evidence type="ECO:0000256" key="5">
    <source>
        <dbReference type="ARBA" id="ARBA00022927"/>
    </source>
</evidence>
<evidence type="ECO:0000313" key="12">
    <source>
        <dbReference type="Proteomes" id="UP000269793"/>
    </source>
</evidence>
<evidence type="ECO:0000256" key="6">
    <source>
        <dbReference type="ARBA" id="ARBA00023054"/>
    </source>
</evidence>
<dbReference type="InterPro" id="IPR016135">
    <property type="entry name" value="UBQ-conjugating_enzyme/RWD"/>
</dbReference>
<keyword evidence="3 7" id="KW-0813">Transport</keyword>
<sequence>MQDLVFRWLSQVLVPQYKERARIMSDMDTILTEYPTLRPRTDVYTYNDGRSMLLLLLDGTIAVPFRGSVYNIPMHFWFPRVYPQEPPIVYVVPMRDMLLRSGAHTTPEGCVQVPYIHTWLRKPEASSLLELVRECQAAFSLEPPVMAKRPTSPPAPPPLPRQTVPAVPPLPPKANHASPRETEVPEVTMPAPPRPMNPAVTELHTKVHQQLSMRVAEMYAAQTQSDAQLRMLLDDLERGAPALEDEMQRLRAVRDVCVTNTQRLSTMMDTAKRTTWELEARPEPDVDHMMSATSLVEHQLLQLMADDQAIEDTLYQLSRALYSEQLSLDRFIKHTRMLSREQFLKRALAQNIAHGLGWDAPLTGPATPT</sequence>
<keyword evidence="4" id="KW-0967">Endosome</keyword>
<dbReference type="Proteomes" id="UP000269793">
    <property type="component" value="Chromosome V"/>
</dbReference>
<evidence type="ECO:0000256" key="4">
    <source>
        <dbReference type="ARBA" id="ARBA00022753"/>
    </source>
</evidence>
<evidence type="ECO:0000256" key="2">
    <source>
        <dbReference type="ARBA" id="ARBA00009594"/>
    </source>
</evidence>
<dbReference type="Pfam" id="PF09454">
    <property type="entry name" value="Vps23_core"/>
    <property type="match status" value="1"/>
</dbReference>
<dbReference type="VEuPathDB" id="FungiDB:DNF11_2731"/>
<dbReference type="GO" id="GO:0006886">
    <property type="term" value="P:intracellular protein transport"/>
    <property type="evidence" value="ECO:0007669"/>
    <property type="project" value="UniProtKB-ARBA"/>
</dbReference>
<dbReference type="PANTHER" id="PTHR23306:SF3">
    <property type="entry name" value="TUMOR SUPPRESSOR PROTEIN 101"/>
    <property type="match status" value="1"/>
</dbReference>
<dbReference type="GO" id="GO:0043130">
    <property type="term" value="F:ubiquitin binding"/>
    <property type="evidence" value="ECO:0007669"/>
    <property type="project" value="TreeGrafter"/>
</dbReference>
<dbReference type="Gene3D" id="3.10.110.10">
    <property type="entry name" value="Ubiquitin Conjugating Enzyme"/>
    <property type="match status" value="1"/>
</dbReference>
<keyword evidence="5 7" id="KW-0653">Protein transport</keyword>
<dbReference type="CDD" id="cd11685">
    <property type="entry name" value="UEV_TSG101-like"/>
    <property type="match status" value="1"/>
</dbReference>
<dbReference type="AlphaFoldDB" id="A0A3G2S6A7"/>